<protein>
    <submittedName>
        <fullName evidence="1">Uncharacterized protein</fullName>
    </submittedName>
</protein>
<name>A0A8H7CXS7_9AGAR</name>
<dbReference type="Proteomes" id="UP000620124">
    <property type="component" value="Unassembled WGS sequence"/>
</dbReference>
<keyword evidence="2" id="KW-1185">Reference proteome</keyword>
<gene>
    <name evidence="1" type="ORF">MVEN_01111300</name>
</gene>
<dbReference type="AlphaFoldDB" id="A0A8H7CXS7"/>
<evidence type="ECO:0000313" key="2">
    <source>
        <dbReference type="Proteomes" id="UP000620124"/>
    </source>
</evidence>
<dbReference type="EMBL" id="JACAZI010000008">
    <property type="protein sequence ID" value="KAF7354235.1"/>
    <property type="molecule type" value="Genomic_DNA"/>
</dbReference>
<organism evidence="1 2">
    <name type="scientific">Mycena venus</name>
    <dbReference type="NCBI Taxonomy" id="2733690"/>
    <lineage>
        <taxon>Eukaryota</taxon>
        <taxon>Fungi</taxon>
        <taxon>Dikarya</taxon>
        <taxon>Basidiomycota</taxon>
        <taxon>Agaricomycotina</taxon>
        <taxon>Agaricomycetes</taxon>
        <taxon>Agaricomycetidae</taxon>
        <taxon>Agaricales</taxon>
        <taxon>Marasmiineae</taxon>
        <taxon>Mycenaceae</taxon>
        <taxon>Mycena</taxon>
    </lineage>
</organism>
<evidence type="ECO:0000313" key="1">
    <source>
        <dbReference type="EMBL" id="KAF7354235.1"/>
    </source>
</evidence>
<sequence>MATAHPPAEGAPSNTVHAALDAMLAHAQGTSEAVHAELARLERLLAEAATSNESLQQQGRDLSHQLRNAIMALLYENRGRQVAEARLAAFAAREAKLLADKEEILRTREQLRRDGDYLARKLERMGRDIQAVAEYYEQMGRGPPAQITPSAEANNAIANAHPGHNSSESNNWATFNLVPVLPGGFTAQNTAQDFVESLRT</sequence>
<proteinExistence type="predicted"/>
<comment type="caution">
    <text evidence="1">The sequence shown here is derived from an EMBL/GenBank/DDBJ whole genome shotgun (WGS) entry which is preliminary data.</text>
</comment>
<reference evidence="1" key="1">
    <citation type="submission" date="2020-05" db="EMBL/GenBank/DDBJ databases">
        <title>Mycena genomes resolve the evolution of fungal bioluminescence.</title>
        <authorList>
            <person name="Tsai I.J."/>
        </authorList>
    </citation>
    <scope>NUCLEOTIDE SEQUENCE</scope>
    <source>
        <strain evidence="1">CCC161011</strain>
    </source>
</reference>
<accession>A0A8H7CXS7</accession>